<protein>
    <submittedName>
        <fullName evidence="1">Uncharacterized protein</fullName>
    </submittedName>
</protein>
<dbReference type="EMBL" id="GGEC01035458">
    <property type="protein sequence ID" value="MBX15942.1"/>
    <property type="molecule type" value="Transcribed_RNA"/>
</dbReference>
<organism evidence="1">
    <name type="scientific">Rhizophora mucronata</name>
    <name type="common">Asiatic mangrove</name>
    <dbReference type="NCBI Taxonomy" id="61149"/>
    <lineage>
        <taxon>Eukaryota</taxon>
        <taxon>Viridiplantae</taxon>
        <taxon>Streptophyta</taxon>
        <taxon>Embryophyta</taxon>
        <taxon>Tracheophyta</taxon>
        <taxon>Spermatophyta</taxon>
        <taxon>Magnoliopsida</taxon>
        <taxon>eudicotyledons</taxon>
        <taxon>Gunneridae</taxon>
        <taxon>Pentapetalae</taxon>
        <taxon>rosids</taxon>
        <taxon>fabids</taxon>
        <taxon>Malpighiales</taxon>
        <taxon>Rhizophoraceae</taxon>
        <taxon>Rhizophora</taxon>
    </lineage>
</organism>
<name>A0A2P2LD77_RHIMU</name>
<evidence type="ECO:0000313" key="1">
    <source>
        <dbReference type="EMBL" id="MBX15942.1"/>
    </source>
</evidence>
<dbReference type="AlphaFoldDB" id="A0A2P2LD77"/>
<sequence length="56" mass="6422">MEHCNMLYLEDTVHKMALGHKGRSVNQVISELSKQMINNPIEIYHFMSSSMNAIVT</sequence>
<reference evidence="1" key="1">
    <citation type="submission" date="2018-02" db="EMBL/GenBank/DDBJ databases">
        <title>Rhizophora mucronata_Transcriptome.</title>
        <authorList>
            <person name="Meera S.P."/>
            <person name="Sreeshan A."/>
            <person name="Augustine A."/>
        </authorList>
    </citation>
    <scope>NUCLEOTIDE SEQUENCE</scope>
    <source>
        <tissue evidence="1">Leaf</tissue>
    </source>
</reference>
<accession>A0A2P2LD77</accession>
<proteinExistence type="predicted"/>